<comment type="caution">
    <text evidence="1">The sequence shown here is derived from an EMBL/GenBank/DDBJ whole genome shotgun (WGS) entry which is preliminary data.</text>
</comment>
<evidence type="ECO:0000313" key="1">
    <source>
        <dbReference type="EMBL" id="KAI4817201.1"/>
    </source>
</evidence>
<dbReference type="Proteomes" id="UP001057452">
    <property type="component" value="Chromosome 12"/>
</dbReference>
<organism evidence="1 2">
    <name type="scientific">Chaenocephalus aceratus</name>
    <name type="common">Blackfin icefish</name>
    <name type="synonym">Chaenichthys aceratus</name>
    <dbReference type="NCBI Taxonomy" id="36190"/>
    <lineage>
        <taxon>Eukaryota</taxon>
        <taxon>Metazoa</taxon>
        <taxon>Chordata</taxon>
        <taxon>Craniata</taxon>
        <taxon>Vertebrata</taxon>
        <taxon>Euteleostomi</taxon>
        <taxon>Actinopterygii</taxon>
        <taxon>Neopterygii</taxon>
        <taxon>Teleostei</taxon>
        <taxon>Neoteleostei</taxon>
        <taxon>Acanthomorphata</taxon>
        <taxon>Eupercaria</taxon>
        <taxon>Perciformes</taxon>
        <taxon>Notothenioidei</taxon>
        <taxon>Channichthyidae</taxon>
        <taxon>Chaenocephalus</taxon>
    </lineage>
</organism>
<dbReference type="EMBL" id="CM043796">
    <property type="protein sequence ID" value="KAI4817201.1"/>
    <property type="molecule type" value="Genomic_DNA"/>
</dbReference>
<protein>
    <submittedName>
        <fullName evidence="1">Uncharacterized protein</fullName>
    </submittedName>
</protein>
<proteinExistence type="predicted"/>
<evidence type="ECO:0000313" key="2">
    <source>
        <dbReference type="Proteomes" id="UP001057452"/>
    </source>
</evidence>
<sequence>APSDTDSCMELTRGNRVFHPLQTVHPAPRAEAVEVQGGDRLAWGSMPLANYSFFQMQSSDR</sequence>
<feature type="non-terminal residue" evidence="1">
    <location>
        <position position="1"/>
    </location>
</feature>
<keyword evidence="2" id="KW-1185">Reference proteome</keyword>
<reference evidence="1" key="1">
    <citation type="submission" date="2022-05" db="EMBL/GenBank/DDBJ databases">
        <title>Chromosome-level genome of Chaenocephalus aceratus.</title>
        <authorList>
            <person name="Park H."/>
        </authorList>
    </citation>
    <scope>NUCLEOTIDE SEQUENCE</scope>
    <source>
        <strain evidence="1">KU_202001</strain>
    </source>
</reference>
<name>A0ACB9WTM1_CHAAC</name>
<accession>A0ACB9WTM1</accession>
<gene>
    <name evidence="1" type="ORF">KUCAC02_009477</name>
</gene>
<feature type="non-terminal residue" evidence="1">
    <location>
        <position position="61"/>
    </location>
</feature>